<evidence type="ECO:0000313" key="2">
    <source>
        <dbReference type="Proteomes" id="UP000027100"/>
    </source>
</evidence>
<sequence length="96" mass="10392">MVYPRPDTPDLSRIKSGAIRAIAELAIASGNKVVSLADWTKAVVAHMRDGLTPALKAEIAARWPALEYYSDAGSPHNAPDEGYIENGFAISFPRPR</sequence>
<dbReference type="Proteomes" id="UP000027100">
    <property type="component" value="Unassembled WGS sequence"/>
</dbReference>
<keyword evidence="2" id="KW-1185">Reference proteome</keyword>
<organism evidence="1 2">
    <name type="scientific">Hyphomonas polymorpha PS728</name>
    <dbReference type="NCBI Taxonomy" id="1280954"/>
    <lineage>
        <taxon>Bacteria</taxon>
        <taxon>Pseudomonadati</taxon>
        <taxon>Pseudomonadota</taxon>
        <taxon>Alphaproteobacteria</taxon>
        <taxon>Hyphomonadales</taxon>
        <taxon>Hyphomonadaceae</taxon>
        <taxon>Hyphomonas</taxon>
    </lineage>
</organism>
<proteinExistence type="predicted"/>
<accession>A0A062VIB2</accession>
<dbReference type="PATRIC" id="fig|1280954.3.peg.497"/>
<comment type="caution">
    <text evidence="1">The sequence shown here is derived from an EMBL/GenBank/DDBJ whole genome shotgun (WGS) entry which is preliminary data.</text>
</comment>
<reference evidence="1 2" key="1">
    <citation type="journal article" date="2014" name="Antonie Van Leeuwenhoek">
        <title>Hyphomonas beringensis sp. nov. and Hyphomonas chukchiensis sp. nov., isolated from surface seawater of the Bering Sea and Chukchi Sea.</title>
        <authorList>
            <person name="Li C."/>
            <person name="Lai Q."/>
            <person name="Li G."/>
            <person name="Dong C."/>
            <person name="Wang J."/>
            <person name="Liao Y."/>
            <person name="Shao Z."/>
        </authorList>
    </citation>
    <scope>NUCLEOTIDE SEQUENCE [LARGE SCALE GENOMIC DNA]</scope>
    <source>
        <strain evidence="1 2">PS728</strain>
    </source>
</reference>
<dbReference type="RefSeq" id="WP_035594020.1">
    <property type="nucleotide sequence ID" value="NZ_ARYM01000002.1"/>
</dbReference>
<dbReference type="STRING" id="1280954.HPO_02427"/>
<dbReference type="AlphaFoldDB" id="A0A062VIB2"/>
<name>A0A062VIB2_9PROT</name>
<gene>
    <name evidence="1" type="ORF">HPO_02427</name>
</gene>
<dbReference type="EMBL" id="ARYM01000002">
    <property type="protein sequence ID" value="KDA00233.1"/>
    <property type="molecule type" value="Genomic_DNA"/>
</dbReference>
<dbReference type="OrthoDB" id="7620436at2"/>
<evidence type="ECO:0000313" key="1">
    <source>
        <dbReference type="EMBL" id="KDA00233.1"/>
    </source>
</evidence>
<protein>
    <submittedName>
        <fullName evidence="1">Uncharacterized protein</fullName>
    </submittedName>
</protein>